<dbReference type="PANTHER" id="PTHR11362">
    <property type="entry name" value="PHOSPHATIDYLETHANOLAMINE-BINDING PROTEIN"/>
    <property type="match status" value="1"/>
</dbReference>
<evidence type="ECO:0000256" key="1">
    <source>
        <dbReference type="ARBA" id="ARBA00007091"/>
    </source>
</evidence>
<dbReference type="AlphaFoldDB" id="A0A176VMB2"/>
<dbReference type="InterPro" id="IPR036610">
    <property type="entry name" value="PEBP-like_sf"/>
</dbReference>
<dbReference type="Gene3D" id="3.90.280.10">
    <property type="entry name" value="PEBP-like"/>
    <property type="match status" value="1"/>
</dbReference>
<gene>
    <name evidence="2" type="ORF">AXG93_3256s1530</name>
</gene>
<dbReference type="CDD" id="cd00866">
    <property type="entry name" value="PEBP_euk"/>
    <property type="match status" value="1"/>
</dbReference>
<comment type="caution">
    <text evidence="2">The sequence shown here is derived from an EMBL/GenBank/DDBJ whole genome shotgun (WGS) entry which is preliminary data.</text>
</comment>
<dbReference type="PANTHER" id="PTHR11362:SF82">
    <property type="entry name" value="PHOSPHATIDYLETHANOLAMINE-BINDING PROTEIN 4"/>
    <property type="match status" value="1"/>
</dbReference>
<keyword evidence="3" id="KW-1185">Reference proteome</keyword>
<dbReference type="EMBL" id="LVLJ01003561">
    <property type="protein sequence ID" value="OAE20906.1"/>
    <property type="molecule type" value="Genomic_DNA"/>
</dbReference>
<proteinExistence type="inferred from homology"/>
<dbReference type="Proteomes" id="UP000077202">
    <property type="component" value="Unassembled WGS sequence"/>
</dbReference>
<name>A0A176VMB2_MARPO</name>
<reference evidence="2" key="1">
    <citation type="submission" date="2016-03" db="EMBL/GenBank/DDBJ databases">
        <title>Mechanisms controlling the formation of the plant cell surface in tip-growing cells are functionally conserved among land plants.</title>
        <authorList>
            <person name="Honkanen S."/>
            <person name="Jones V.A."/>
            <person name="Morieri G."/>
            <person name="Champion C."/>
            <person name="Hetherington A.J."/>
            <person name="Kelly S."/>
            <person name="Saint-Marcoux D."/>
            <person name="Proust H."/>
            <person name="Prescott H."/>
            <person name="Dolan L."/>
        </authorList>
    </citation>
    <scope>NUCLEOTIDE SEQUENCE [LARGE SCALE GENOMIC DNA]</scope>
    <source>
        <tissue evidence="2">Whole gametophyte</tissue>
    </source>
</reference>
<dbReference type="InterPro" id="IPR001858">
    <property type="entry name" value="Phosphatidylethanolamine-bd_CS"/>
</dbReference>
<dbReference type="InterPro" id="IPR035810">
    <property type="entry name" value="PEBP_euk"/>
</dbReference>
<evidence type="ECO:0000313" key="3">
    <source>
        <dbReference type="Proteomes" id="UP000077202"/>
    </source>
</evidence>
<organism evidence="2 3">
    <name type="scientific">Marchantia polymorpha subsp. ruderalis</name>
    <dbReference type="NCBI Taxonomy" id="1480154"/>
    <lineage>
        <taxon>Eukaryota</taxon>
        <taxon>Viridiplantae</taxon>
        <taxon>Streptophyta</taxon>
        <taxon>Embryophyta</taxon>
        <taxon>Marchantiophyta</taxon>
        <taxon>Marchantiopsida</taxon>
        <taxon>Marchantiidae</taxon>
        <taxon>Marchantiales</taxon>
        <taxon>Marchantiaceae</taxon>
        <taxon>Marchantia</taxon>
    </lineage>
</organism>
<protein>
    <submittedName>
        <fullName evidence="2">Uncharacterized protein</fullName>
    </submittedName>
</protein>
<evidence type="ECO:0000313" key="2">
    <source>
        <dbReference type="EMBL" id="OAE20906.1"/>
    </source>
</evidence>
<dbReference type="InterPro" id="IPR008914">
    <property type="entry name" value="PEBP"/>
</dbReference>
<sequence>MARSNDPLVVGRVIGDVLEEFQPFAELTVKYAARQVSNGCELKPSAVAESPLVQVIDRNEPNALFTLVVTDPDAPSPSEPSAKEFLHWLVTDIPSGADASAGRQILPYEEPKPPIGIHRYVFAVFKQQQPLPLIAPSTRKKFNTKGFAQQFGLGKPAAAVYFNSQKETGARRR</sequence>
<dbReference type="Pfam" id="PF01161">
    <property type="entry name" value="PBP"/>
    <property type="match status" value="1"/>
</dbReference>
<dbReference type="SUPFAM" id="SSF49777">
    <property type="entry name" value="PEBP-like"/>
    <property type="match status" value="1"/>
</dbReference>
<comment type="similarity">
    <text evidence="1">Belongs to the phosphatidylethanolamine-binding protein family.</text>
</comment>
<accession>A0A176VMB2</accession>
<dbReference type="PROSITE" id="PS01220">
    <property type="entry name" value="PBP"/>
    <property type="match status" value="1"/>
</dbReference>